<keyword evidence="3" id="KW-0677">Repeat</keyword>
<evidence type="ECO:0000313" key="7">
    <source>
        <dbReference type="Proteomes" id="UP001194580"/>
    </source>
</evidence>
<organism evidence="6 7">
    <name type="scientific">Linnemannia exigua</name>
    <dbReference type="NCBI Taxonomy" id="604196"/>
    <lineage>
        <taxon>Eukaryota</taxon>
        <taxon>Fungi</taxon>
        <taxon>Fungi incertae sedis</taxon>
        <taxon>Mucoromycota</taxon>
        <taxon>Mortierellomycotina</taxon>
        <taxon>Mortierellomycetes</taxon>
        <taxon>Mortierellales</taxon>
        <taxon>Mortierellaceae</taxon>
        <taxon>Linnemannia</taxon>
    </lineage>
</organism>
<dbReference type="Gene3D" id="2.130.10.10">
    <property type="entry name" value="YVTN repeat-like/Quinoprotein amine dehydrogenase"/>
    <property type="match status" value="1"/>
</dbReference>
<evidence type="ECO:0000256" key="1">
    <source>
        <dbReference type="ARBA" id="ARBA00004123"/>
    </source>
</evidence>
<feature type="repeat" description="WD" evidence="5">
    <location>
        <begin position="22"/>
        <end position="57"/>
    </location>
</feature>
<protein>
    <submittedName>
        <fullName evidence="6">TOR complex subunit lst8</fullName>
    </submittedName>
</protein>
<accession>A0AAD4D830</accession>
<evidence type="ECO:0000256" key="3">
    <source>
        <dbReference type="ARBA" id="ARBA00022737"/>
    </source>
</evidence>
<dbReference type="PANTHER" id="PTHR19848:SF0">
    <property type="entry name" value="NOTCHLESS PROTEIN HOMOLOG 1"/>
    <property type="match status" value="1"/>
</dbReference>
<keyword evidence="7" id="KW-1185">Reference proteome</keyword>
<feature type="repeat" description="WD" evidence="5">
    <location>
        <begin position="1"/>
        <end position="21"/>
    </location>
</feature>
<dbReference type="InterPro" id="IPR036322">
    <property type="entry name" value="WD40_repeat_dom_sf"/>
</dbReference>
<dbReference type="PANTHER" id="PTHR19848">
    <property type="entry name" value="WD40 REPEAT PROTEIN"/>
    <property type="match status" value="1"/>
</dbReference>
<proteinExistence type="predicted"/>
<dbReference type="PROSITE" id="PS50082">
    <property type="entry name" value="WD_REPEATS_2"/>
    <property type="match status" value="3"/>
</dbReference>
<evidence type="ECO:0000256" key="5">
    <source>
        <dbReference type="PROSITE-ProRule" id="PRU00221"/>
    </source>
</evidence>
<keyword evidence="4" id="KW-0539">Nucleus</keyword>
<keyword evidence="2 5" id="KW-0853">WD repeat</keyword>
<dbReference type="PROSITE" id="PS50294">
    <property type="entry name" value="WD_REPEATS_REGION"/>
    <property type="match status" value="1"/>
</dbReference>
<dbReference type="InterPro" id="IPR015943">
    <property type="entry name" value="WD40/YVTN_repeat-like_dom_sf"/>
</dbReference>
<dbReference type="GO" id="GO:0000027">
    <property type="term" value="P:ribosomal large subunit assembly"/>
    <property type="evidence" value="ECO:0007669"/>
    <property type="project" value="TreeGrafter"/>
</dbReference>
<name>A0AAD4D830_9FUNG</name>
<comment type="subcellular location">
    <subcellularLocation>
        <location evidence="1">Nucleus</location>
    </subcellularLocation>
</comment>
<reference evidence="6" key="1">
    <citation type="journal article" date="2020" name="Fungal Divers.">
        <title>Resolving the Mortierellaceae phylogeny through synthesis of multi-gene phylogenetics and phylogenomics.</title>
        <authorList>
            <person name="Vandepol N."/>
            <person name="Liber J."/>
            <person name="Desiro A."/>
            <person name="Na H."/>
            <person name="Kennedy M."/>
            <person name="Barry K."/>
            <person name="Grigoriev I.V."/>
            <person name="Miller A.N."/>
            <person name="O'Donnell K."/>
            <person name="Stajich J.E."/>
            <person name="Bonito G."/>
        </authorList>
    </citation>
    <scope>NUCLEOTIDE SEQUENCE</scope>
    <source>
        <strain evidence="6">NRRL 28262</strain>
    </source>
</reference>
<dbReference type="SMART" id="SM00320">
    <property type="entry name" value="WD40"/>
    <property type="match status" value="2"/>
</dbReference>
<dbReference type="GO" id="GO:0005730">
    <property type="term" value="C:nucleolus"/>
    <property type="evidence" value="ECO:0007669"/>
    <property type="project" value="TreeGrafter"/>
</dbReference>
<dbReference type="Proteomes" id="UP001194580">
    <property type="component" value="Unassembled WGS sequence"/>
</dbReference>
<evidence type="ECO:0000256" key="2">
    <source>
        <dbReference type="ARBA" id="ARBA00022574"/>
    </source>
</evidence>
<evidence type="ECO:0000313" key="6">
    <source>
        <dbReference type="EMBL" id="KAG0269298.1"/>
    </source>
</evidence>
<dbReference type="Pfam" id="PF00400">
    <property type="entry name" value="WD40"/>
    <property type="match status" value="2"/>
</dbReference>
<gene>
    <name evidence="6" type="primary">LST8_1</name>
    <name evidence="6" type="ORF">BGZ95_002132</name>
</gene>
<dbReference type="InterPro" id="IPR001680">
    <property type="entry name" value="WD40_rpt"/>
</dbReference>
<evidence type="ECO:0000256" key="4">
    <source>
        <dbReference type="ARBA" id="ARBA00023242"/>
    </source>
</evidence>
<dbReference type="SUPFAM" id="SSF50978">
    <property type="entry name" value="WD40 repeat-like"/>
    <property type="match status" value="1"/>
</dbReference>
<dbReference type="EMBL" id="JAAAIL010001440">
    <property type="protein sequence ID" value="KAG0269298.1"/>
    <property type="molecule type" value="Genomic_DNA"/>
</dbReference>
<dbReference type="AlphaFoldDB" id="A0AAD4D830"/>
<comment type="caution">
    <text evidence="6">The sequence shown here is derived from an EMBL/GenBank/DDBJ whole genome shotgun (WGS) entry which is preliminary data.</text>
</comment>
<feature type="repeat" description="WD" evidence="5">
    <location>
        <begin position="69"/>
        <end position="105"/>
    </location>
</feature>
<sequence>MGADDGTVYLWDFQSDKPRIELKGHDKSVDSVAYSFCGKWILSGSNGKAVRVWRFRTYKVYGWSNAAVVGGCSERITCLAWNPVVALEFVTGCRDGSVRVWRIASYDKDDGEDVSVQMLWGNNVGLLCAFDLTFKGAIGLSPINQKLLVQRGAIDDWSPSEGHEANGREVD</sequence>